<dbReference type="PROSITE" id="PS50297">
    <property type="entry name" value="ANK_REP_REGION"/>
    <property type="match status" value="2"/>
</dbReference>
<dbReference type="InterPro" id="IPR036770">
    <property type="entry name" value="Ankyrin_rpt-contain_sf"/>
</dbReference>
<dbReference type="InterPro" id="IPR052895">
    <property type="entry name" value="HetReg/Transcr_Mod"/>
</dbReference>
<dbReference type="InterPro" id="IPR010730">
    <property type="entry name" value="HET"/>
</dbReference>
<dbReference type="Gene3D" id="1.25.40.20">
    <property type="entry name" value="Ankyrin repeat-containing domain"/>
    <property type="match status" value="2"/>
</dbReference>
<sequence length="1259" mass="141155">MQQQKDGLDMSEKIIEAAGEWLVNLCSGEGSTNDRDQLLTHLEQLKLDEFFALHGQSPIFRRCHVEAIRQCLSKDIRPEYQLARALLERDDTCRLFLDETDVLQVAIKSAKIKPGLLGRSPLESNPELLEMVKLLIAHGAGVNCLDADGNSPIYYTCVLGYADLFHFLVSSGSDISITHQRNVPKQIIKLRESPENASYDKEETANLLQATLDALISPQSIVDMTWVGWPPGVDYDRPLWGMDIDLTWGGIILYLLQQGLSFAKDDLGLVMLLHIACNQGSQDLVEELLSYGVMADISGPRIVDGGQGEGSTCGTAMHAAAAGRQLEIVKTLISRGENPGLRRHCIFNRRSTNAQVAPIDIAIATGEYENDENLQEFLEAFITEAKDLEETDLKAALNWSVDSNALGFTQDLLQRGVRLDEVPCGIRGVEMAQLLIAYDIKPNPEALQKDALRNNLLDLLRWCVDKYGPLLPQDQVSWGKMARRLVTGPLAYIKTIDYLIYEYHGLHIDSVLIAPTSNWNDEEETMETSWLHLAIVECNTEAIKLLLEAGADVNCPGLPVDAAMAMKRLKQYGVREIGDRLEVIKMIQERLPADGKWDVPSLDETRSLTAEDVAAERKAWNEKIRRLVQNRQEVPLPIQPERGASPSEAVHVTSTMDHYQPLTSSSSFRLLELLPSDKRTDYLAGRLVDSDITFQPEYEALSYVWGDIHPAKYISIGDNDIAITPNLHSALTHLRSADSVRTIWVDALCINQSFHDERNQQVRIMGDIYKSAKQVIVWLGDAADGSRLVFEHINDDDIADSFPNYPEQPEAKREAWNALVKRPWFFRTWVIQELALARRAVIMCGEDTTLWRNIEESWKPDFSGGAKGLSKIQSFPGNAPDHPISGFNPDSHIRRLRLLDTESDPMSILRYSGVCEATEVRDRIYGILGLFKPGFIEVDYSLPVESIFQQFAEAVIESTGRLDMLRHAGESLNYPNLPSWVPDFNKASTRIVSEYGWFAPWRADAPEEYEIRCADGKQISIPRRHLAQKYLPGLAFSADGALVIKGKMVDSIRTVGVELPCGTSHAPGTDAFNLVMKEWEILATTLIPEWDSSVSSVSSAFAATISATRGSEIYSVDIGFTQWYRHCGAKILEKADPSMFIRDHEFYLWWCDAGKPDESDDEEYGGLGYHIREFSDKMMAASYGRCLFTTEDGLMGLASPRVKACDRIVYFPGSSDPFVLRKSEDGKGWTLVGECYLYGFEIDDLFYGKEQVVDDFSIY</sequence>
<feature type="repeat" description="ANK" evidence="1">
    <location>
        <begin position="148"/>
        <end position="180"/>
    </location>
</feature>
<dbReference type="EMBL" id="CAAKMV010000165">
    <property type="protein sequence ID" value="VIO62858.1"/>
    <property type="molecule type" value="Genomic_DNA"/>
</dbReference>
<dbReference type="InterPro" id="IPR002110">
    <property type="entry name" value="Ankyrin_rpt"/>
</dbReference>
<dbReference type="PANTHER" id="PTHR24148:SF82">
    <property type="entry name" value="HETEROKARYON INCOMPATIBILITY DOMAIN-CONTAINING PROTEIN"/>
    <property type="match status" value="1"/>
</dbReference>
<dbReference type="SMART" id="SM00248">
    <property type="entry name" value="ANK"/>
    <property type="match status" value="6"/>
</dbReference>
<gene>
    <name evidence="3" type="ORF">FUG_LOCUS505271</name>
</gene>
<keyword evidence="1" id="KW-0040">ANK repeat</keyword>
<dbReference type="Pfam" id="PF06985">
    <property type="entry name" value="HET"/>
    <property type="match status" value="1"/>
</dbReference>
<dbReference type="SUPFAM" id="SSF48403">
    <property type="entry name" value="Ankyrin repeat"/>
    <property type="match status" value="1"/>
</dbReference>
<dbReference type="PANTHER" id="PTHR24148">
    <property type="entry name" value="ANKYRIN REPEAT DOMAIN-CONTAINING PROTEIN 39 HOMOLOG-RELATED"/>
    <property type="match status" value="1"/>
</dbReference>
<evidence type="ECO:0000313" key="3">
    <source>
        <dbReference type="EMBL" id="VIO62858.1"/>
    </source>
</evidence>
<feature type="repeat" description="ANK" evidence="1">
    <location>
        <begin position="526"/>
        <end position="554"/>
    </location>
</feature>
<dbReference type="Pfam" id="PF00023">
    <property type="entry name" value="Ank"/>
    <property type="match status" value="1"/>
</dbReference>
<dbReference type="AlphaFoldDB" id="A0A4E9ELF7"/>
<protein>
    <recommendedName>
        <fullName evidence="2">Heterokaryon incompatibility domain-containing protein</fullName>
    </recommendedName>
</protein>
<reference evidence="3" key="1">
    <citation type="submission" date="2019-04" db="EMBL/GenBank/DDBJ databases">
        <authorList>
            <person name="Melise S."/>
            <person name="Noan J."/>
            <person name="Okalmin O."/>
        </authorList>
    </citation>
    <scope>NUCLEOTIDE SEQUENCE</scope>
    <source>
        <strain evidence="3">FN9</strain>
    </source>
</reference>
<proteinExistence type="predicted"/>
<feature type="domain" description="Heterokaryon incompatibility" evidence="2">
    <location>
        <begin position="698"/>
        <end position="833"/>
    </location>
</feature>
<organism evidence="3">
    <name type="scientific">Gibberella zeae</name>
    <name type="common">Wheat head blight fungus</name>
    <name type="synonym">Fusarium graminearum</name>
    <dbReference type="NCBI Taxonomy" id="5518"/>
    <lineage>
        <taxon>Eukaryota</taxon>
        <taxon>Fungi</taxon>
        <taxon>Dikarya</taxon>
        <taxon>Ascomycota</taxon>
        <taxon>Pezizomycotina</taxon>
        <taxon>Sordariomycetes</taxon>
        <taxon>Hypocreomycetidae</taxon>
        <taxon>Hypocreales</taxon>
        <taxon>Nectriaceae</taxon>
        <taxon>Fusarium</taxon>
    </lineage>
</organism>
<name>A0A4E9ELF7_GIBZA</name>
<evidence type="ECO:0000256" key="1">
    <source>
        <dbReference type="PROSITE-ProRule" id="PRU00023"/>
    </source>
</evidence>
<dbReference type="PROSITE" id="PS50088">
    <property type="entry name" value="ANK_REPEAT"/>
    <property type="match status" value="2"/>
</dbReference>
<evidence type="ECO:0000259" key="2">
    <source>
        <dbReference type="Pfam" id="PF06985"/>
    </source>
</evidence>
<dbReference type="Pfam" id="PF12796">
    <property type="entry name" value="Ank_2"/>
    <property type="match status" value="1"/>
</dbReference>
<accession>A0A4E9ELF7</accession>
<dbReference type="Pfam" id="PF26639">
    <property type="entry name" value="Het-6_barrel"/>
    <property type="match status" value="1"/>
</dbReference>